<dbReference type="InterPro" id="IPR007109">
    <property type="entry name" value="Brix"/>
</dbReference>
<dbReference type="OMA" id="AWIISNK"/>
<dbReference type="GO" id="GO:0005654">
    <property type="term" value="C:nucleoplasm"/>
    <property type="evidence" value="ECO:0007669"/>
    <property type="project" value="UniProtKB-ARBA"/>
</dbReference>
<dbReference type="GO" id="GO:0000470">
    <property type="term" value="P:maturation of LSU-rRNA"/>
    <property type="evidence" value="ECO:0007669"/>
    <property type="project" value="TreeGrafter"/>
</dbReference>
<evidence type="ECO:0000259" key="2">
    <source>
        <dbReference type="PROSITE" id="PS50833"/>
    </source>
</evidence>
<reference evidence="4" key="1">
    <citation type="submission" date="2015-09" db="EMBL/GenBank/DDBJ databases">
        <authorList>
            <consortium name="Pathogen Informatics"/>
        </authorList>
    </citation>
    <scope>NUCLEOTIDE SEQUENCE [LARGE SCALE GENOMIC DNA]</scope>
    <source>
        <strain evidence="4">Lake Konstanz</strain>
    </source>
</reference>
<dbReference type="GO" id="GO:0000460">
    <property type="term" value="P:maturation of 5.8S rRNA"/>
    <property type="evidence" value="ECO:0007669"/>
    <property type="project" value="TreeGrafter"/>
</dbReference>
<feature type="domain" description="Brix" evidence="2">
    <location>
        <begin position="126"/>
        <end position="308"/>
    </location>
</feature>
<dbReference type="InterPro" id="IPR044281">
    <property type="entry name" value="IMP4/RPF1"/>
</dbReference>
<dbReference type="FunFam" id="3.40.50.10480:FF:000001">
    <property type="entry name" value="IMP4, U3 small nucleolar ribonucleoprotein"/>
    <property type="match status" value="1"/>
</dbReference>
<dbReference type="PANTHER" id="PTHR22734:SF3">
    <property type="entry name" value="RIBOSOME PRODUCTION FACTOR 1"/>
    <property type="match status" value="1"/>
</dbReference>
<dbReference type="Proteomes" id="UP000051952">
    <property type="component" value="Unassembled WGS sequence"/>
</dbReference>
<dbReference type="AlphaFoldDB" id="A0A0S4JV56"/>
<accession>A0A0S4JV56</accession>
<dbReference type="PROSITE" id="PS50833">
    <property type="entry name" value="BRIX"/>
    <property type="match status" value="1"/>
</dbReference>
<dbReference type="GO" id="GO:0030687">
    <property type="term" value="C:preribosome, large subunit precursor"/>
    <property type="evidence" value="ECO:0007669"/>
    <property type="project" value="TreeGrafter"/>
</dbReference>
<dbReference type="VEuPathDB" id="TriTrypDB:BSAL_46530"/>
<dbReference type="EMBL" id="CYKH01002220">
    <property type="protein sequence ID" value="CUG94107.1"/>
    <property type="molecule type" value="Genomic_DNA"/>
</dbReference>
<dbReference type="PANTHER" id="PTHR22734">
    <property type="entry name" value="U3 SMALL NUCLEOLAR RIBONUCLEOPROTEIN PROTEIN IMP4"/>
    <property type="match status" value="1"/>
</dbReference>
<evidence type="ECO:0000256" key="1">
    <source>
        <dbReference type="SAM" id="MobiDB-lite"/>
    </source>
</evidence>
<proteinExistence type="predicted"/>
<dbReference type="OrthoDB" id="264354at2759"/>
<gene>
    <name evidence="3" type="ORF">BSAL_46530</name>
</gene>
<name>A0A0S4JV56_BODSA</name>
<organism evidence="3 4">
    <name type="scientific">Bodo saltans</name>
    <name type="common">Flagellated protozoan</name>
    <dbReference type="NCBI Taxonomy" id="75058"/>
    <lineage>
        <taxon>Eukaryota</taxon>
        <taxon>Discoba</taxon>
        <taxon>Euglenozoa</taxon>
        <taxon>Kinetoplastea</taxon>
        <taxon>Metakinetoplastina</taxon>
        <taxon>Eubodonida</taxon>
        <taxon>Bodonidae</taxon>
        <taxon>Bodo</taxon>
    </lineage>
</organism>
<keyword evidence="4" id="KW-1185">Reference proteome</keyword>
<dbReference type="Pfam" id="PF04427">
    <property type="entry name" value="Brix"/>
    <property type="match status" value="1"/>
</dbReference>
<dbReference type="GO" id="GO:0042274">
    <property type="term" value="P:ribosomal small subunit biogenesis"/>
    <property type="evidence" value="ECO:0007669"/>
    <property type="project" value="UniProtKB-ARBA"/>
</dbReference>
<dbReference type="SMART" id="SM00879">
    <property type="entry name" value="Brix"/>
    <property type="match status" value="1"/>
</dbReference>
<protein>
    <submittedName>
        <fullName evidence="3">RNA processing factor, putative</fullName>
    </submittedName>
</protein>
<sequence length="331" mass="39490">MGKGARSKKPTKKFVKRYALADTTSHEVDPKLVEKYRITRQADKKRALYNELRTQNKDAKRARREGREKERKVLKDKAPAKLIPKTKERLRKPDETFVDPIEDDHEIVKDEADDEFAAFFKNRKNPRILITTGQRPSYKTKVFVKEAKWLFPNCLYRPRKDYTLQEITQFCLNRKFTDLIVITERLKQPFNMIVSHLPEGPTATFRISNFLSNKELNNTAERTEHYPELIFKNFDTRLGRRIGRMLECLFPSTRDYAGRAVATFHNQRDYIFLRVHRYIFDSMTAVRIQEMGPRFTLRLLSLQSGTFDTQFGEYEWFRKKVHDDDKLEWYM</sequence>
<dbReference type="GO" id="GO:0032040">
    <property type="term" value="C:small-subunit processome"/>
    <property type="evidence" value="ECO:0007669"/>
    <property type="project" value="UniProtKB-ARBA"/>
</dbReference>
<dbReference type="Gene3D" id="3.40.50.10480">
    <property type="entry name" value="Probable brix-domain ribosomal biogenesis protein"/>
    <property type="match status" value="1"/>
</dbReference>
<feature type="region of interest" description="Disordered" evidence="1">
    <location>
        <begin position="54"/>
        <end position="74"/>
    </location>
</feature>
<evidence type="ECO:0000313" key="3">
    <source>
        <dbReference type="EMBL" id="CUG94107.1"/>
    </source>
</evidence>
<dbReference type="SUPFAM" id="SSF52954">
    <property type="entry name" value="Class II aaRS ABD-related"/>
    <property type="match status" value="1"/>
</dbReference>
<dbReference type="GO" id="GO:0042134">
    <property type="term" value="F:rRNA primary transcript binding"/>
    <property type="evidence" value="ECO:0007669"/>
    <property type="project" value="InterPro"/>
</dbReference>
<evidence type="ECO:0000313" key="4">
    <source>
        <dbReference type="Proteomes" id="UP000051952"/>
    </source>
</evidence>
<dbReference type="GO" id="GO:0034457">
    <property type="term" value="C:Mpp10 complex"/>
    <property type="evidence" value="ECO:0007669"/>
    <property type="project" value="UniProtKB-ARBA"/>
</dbReference>